<comment type="caution">
    <text evidence="1">The sequence shown here is derived from an EMBL/GenBank/DDBJ whole genome shotgun (WGS) entry which is preliminary data.</text>
</comment>
<dbReference type="EMBL" id="JACHXW010000011">
    <property type="protein sequence ID" value="MBB3153742.1"/>
    <property type="molecule type" value="Genomic_DNA"/>
</dbReference>
<proteinExistence type="predicted"/>
<dbReference type="Proteomes" id="UP000518605">
    <property type="component" value="Unassembled WGS sequence"/>
</dbReference>
<sequence>MIPAKWVADGLGISINWDKENKVVSMYTENFFQKGPLAHMNNEQHVDSQFSANIIPLNISYGIKDGYELLKIKSN</sequence>
<organism evidence="1 2">
    <name type="scientific">Paenibacillus endophyticus</name>
    <dbReference type="NCBI Taxonomy" id="1294268"/>
    <lineage>
        <taxon>Bacteria</taxon>
        <taxon>Bacillati</taxon>
        <taxon>Bacillota</taxon>
        <taxon>Bacilli</taxon>
        <taxon>Bacillales</taxon>
        <taxon>Paenibacillaceae</taxon>
        <taxon>Paenibacillus</taxon>
    </lineage>
</organism>
<evidence type="ECO:0008006" key="3">
    <source>
        <dbReference type="Google" id="ProtNLM"/>
    </source>
</evidence>
<name>A0A7W5C9Z3_9BACL</name>
<reference evidence="1 2" key="1">
    <citation type="submission" date="2020-08" db="EMBL/GenBank/DDBJ databases">
        <title>Genomic Encyclopedia of Type Strains, Phase III (KMG-III): the genomes of soil and plant-associated and newly described type strains.</title>
        <authorList>
            <person name="Whitman W."/>
        </authorList>
    </citation>
    <scope>NUCLEOTIDE SEQUENCE [LARGE SCALE GENOMIC DNA]</scope>
    <source>
        <strain evidence="1 2">CECT 8234</strain>
    </source>
</reference>
<gene>
    <name evidence="1" type="ORF">FHS16_003817</name>
</gene>
<evidence type="ECO:0000313" key="1">
    <source>
        <dbReference type="EMBL" id="MBB3153742.1"/>
    </source>
</evidence>
<dbReference type="AlphaFoldDB" id="A0A7W5C9Z3"/>
<accession>A0A7W5C9Z3</accession>
<evidence type="ECO:0000313" key="2">
    <source>
        <dbReference type="Proteomes" id="UP000518605"/>
    </source>
</evidence>
<keyword evidence="2" id="KW-1185">Reference proteome</keyword>
<protein>
    <recommendedName>
        <fullName evidence="3">Copper amine oxidase-like N-terminal domain-containing protein</fullName>
    </recommendedName>
</protein>